<gene>
    <name evidence="7" type="ORF">AV274_4563</name>
</gene>
<keyword evidence="6" id="KW-0325">Glycoprotein</keyword>
<accession>A0A196S9M3</accession>
<dbReference type="GO" id="GO:0016020">
    <property type="term" value="C:membrane"/>
    <property type="evidence" value="ECO:0007669"/>
    <property type="project" value="UniProtKB-SubCell"/>
</dbReference>
<evidence type="ECO:0000256" key="6">
    <source>
        <dbReference type="ARBA" id="ARBA00023180"/>
    </source>
</evidence>
<comment type="caution">
    <text evidence="7">The sequence shown here is derived from an EMBL/GenBank/DDBJ whole genome shotgun (WGS) entry which is preliminary data.</text>
</comment>
<name>A0A196S9M3_BLAHN</name>
<keyword evidence="5" id="KW-0472">Membrane</keyword>
<dbReference type="PANTHER" id="PTHR12270:SF25">
    <property type="entry name" value="GLYCOSYLTRANSFERASE-LIKE PROTEIN LARGE"/>
    <property type="match status" value="1"/>
</dbReference>
<protein>
    <submittedName>
        <fullName evidence="7">Glycosyltransferase-like protein LARGE2-like protein</fullName>
    </submittedName>
</protein>
<reference evidence="7 8" key="1">
    <citation type="submission" date="2016-05" db="EMBL/GenBank/DDBJ databases">
        <title>Nuclear genome of Blastocystis sp. subtype 1 NandII.</title>
        <authorList>
            <person name="Gentekaki E."/>
            <person name="Curtis B."/>
            <person name="Stairs C."/>
            <person name="Eme L."/>
            <person name="Herman E."/>
            <person name="Klimes V."/>
            <person name="Arias M.C."/>
            <person name="Elias M."/>
            <person name="Hilliou F."/>
            <person name="Klute M."/>
            <person name="Malik S.-B."/>
            <person name="Pightling A."/>
            <person name="Rachubinski R."/>
            <person name="Salas D."/>
            <person name="Schlacht A."/>
            <person name="Suga H."/>
            <person name="Archibald J."/>
            <person name="Ball S.G."/>
            <person name="Clark G."/>
            <person name="Dacks J."/>
            <person name="Van Der Giezen M."/>
            <person name="Tsaousis A."/>
            <person name="Roger A."/>
        </authorList>
    </citation>
    <scope>NUCLEOTIDE SEQUENCE [LARGE SCALE GENOMIC DNA]</scope>
    <source>
        <strain evidence="8">ATCC 50177 / NandII</strain>
    </source>
</reference>
<dbReference type="Pfam" id="PF13896">
    <property type="entry name" value="Glyco_transf_49"/>
    <property type="match status" value="1"/>
</dbReference>
<dbReference type="InterPro" id="IPR051292">
    <property type="entry name" value="Xyl/GlcA_transferase"/>
</dbReference>
<sequence length="443" mass="51497">MSTMLRCTVASCFFVLFLVLFLSFSSLRLFAEYRSIQKSLLPSQNYSLYHPIELEEPLKTETRNSLSRSFYERNPAGSSKRPQYASFSIDKPFMTPALFDRYKGSVGVDYSGCQKGSSFGIDDVYPVNGTSIDITLITAGAMNRLVLFPIIASRWSGPILFVLHVKEEEEATLQSTLRSPDYTTLCQPRITLLVYLSSATAFFHSNYPINILRNLGIRHCRTTHFLLLDTDMLVSKDAYPTLMKLRDSLLLDAKVALVMPAFFSLNWKLPDLPLEQQLQAMAKEAPFSAKDLDQCFKRKACLPRKKGLFTHYYNTNFSIVFDLRRENKQQYYEYDCWPNRYQEPYLVVRRNDSIVLFNEVLINYGHNKITYVENLRFHGYRFVLAGRCFIFDIPHTKSDYQKQHTIERTNANWQAKTTYLRHLYVESLKRNDVMTLCDKSNPY</sequence>
<evidence type="ECO:0000256" key="5">
    <source>
        <dbReference type="ARBA" id="ARBA00023136"/>
    </source>
</evidence>
<evidence type="ECO:0000256" key="4">
    <source>
        <dbReference type="ARBA" id="ARBA00022989"/>
    </source>
</evidence>
<evidence type="ECO:0000256" key="3">
    <source>
        <dbReference type="ARBA" id="ARBA00022968"/>
    </source>
</evidence>
<evidence type="ECO:0000256" key="2">
    <source>
        <dbReference type="ARBA" id="ARBA00022692"/>
    </source>
</evidence>
<keyword evidence="4" id="KW-1133">Transmembrane helix</keyword>
<evidence type="ECO:0000256" key="1">
    <source>
        <dbReference type="ARBA" id="ARBA00004606"/>
    </source>
</evidence>
<dbReference type="PANTHER" id="PTHR12270">
    <property type="entry name" value="GLYCOSYLTRANSFERASE-RELATED"/>
    <property type="match status" value="1"/>
</dbReference>
<comment type="subcellular location">
    <subcellularLocation>
        <location evidence="1">Membrane</location>
        <topology evidence="1">Single-pass type II membrane protein</topology>
    </subcellularLocation>
</comment>
<evidence type="ECO:0000313" key="8">
    <source>
        <dbReference type="Proteomes" id="UP000078348"/>
    </source>
</evidence>
<evidence type="ECO:0000313" key="7">
    <source>
        <dbReference type="EMBL" id="OAO13755.1"/>
    </source>
</evidence>
<proteinExistence type="predicted"/>
<organism evidence="7 8">
    <name type="scientific">Blastocystis sp. subtype 1 (strain ATCC 50177 / NandII)</name>
    <dbReference type="NCBI Taxonomy" id="478820"/>
    <lineage>
        <taxon>Eukaryota</taxon>
        <taxon>Sar</taxon>
        <taxon>Stramenopiles</taxon>
        <taxon>Bigyra</taxon>
        <taxon>Opalozoa</taxon>
        <taxon>Opalinata</taxon>
        <taxon>Blastocystidae</taxon>
        <taxon>Blastocystis</taxon>
    </lineage>
</organism>
<keyword evidence="2" id="KW-0812">Transmembrane</keyword>
<dbReference type="EMBL" id="LXWW01000329">
    <property type="protein sequence ID" value="OAO13755.1"/>
    <property type="molecule type" value="Genomic_DNA"/>
</dbReference>
<keyword evidence="7" id="KW-0808">Transferase</keyword>
<dbReference type="Proteomes" id="UP000078348">
    <property type="component" value="Unassembled WGS sequence"/>
</dbReference>
<keyword evidence="3" id="KW-0735">Signal-anchor</keyword>
<dbReference type="GO" id="GO:0035269">
    <property type="term" value="P:protein O-linked glycosylation via mannose"/>
    <property type="evidence" value="ECO:0007669"/>
    <property type="project" value="TreeGrafter"/>
</dbReference>
<keyword evidence="8" id="KW-1185">Reference proteome</keyword>
<dbReference type="GO" id="GO:0015020">
    <property type="term" value="F:glucuronosyltransferase activity"/>
    <property type="evidence" value="ECO:0007669"/>
    <property type="project" value="TreeGrafter"/>
</dbReference>
<dbReference type="AlphaFoldDB" id="A0A196S9M3"/>
<dbReference type="GO" id="GO:0042285">
    <property type="term" value="F:xylosyltransferase activity"/>
    <property type="evidence" value="ECO:0007669"/>
    <property type="project" value="TreeGrafter"/>
</dbReference>
<dbReference type="OrthoDB" id="205012at2759"/>